<organism evidence="2">
    <name type="scientific">Arundo donax</name>
    <name type="common">Giant reed</name>
    <name type="synonym">Donax arundinaceus</name>
    <dbReference type="NCBI Taxonomy" id="35708"/>
    <lineage>
        <taxon>Eukaryota</taxon>
        <taxon>Viridiplantae</taxon>
        <taxon>Streptophyta</taxon>
        <taxon>Embryophyta</taxon>
        <taxon>Tracheophyta</taxon>
        <taxon>Spermatophyta</taxon>
        <taxon>Magnoliopsida</taxon>
        <taxon>Liliopsida</taxon>
        <taxon>Poales</taxon>
        <taxon>Poaceae</taxon>
        <taxon>PACMAD clade</taxon>
        <taxon>Arundinoideae</taxon>
        <taxon>Arundineae</taxon>
        <taxon>Arundo</taxon>
    </lineage>
</organism>
<protein>
    <submittedName>
        <fullName evidence="2">Uncharacterized protein</fullName>
    </submittedName>
</protein>
<sequence length="57" mass="6105">MLHSTFSRCDLLPCRAHGNNGTVMRSVRTQGFPSPSSCAPASPPPPFFIPASESDFP</sequence>
<feature type="region of interest" description="Disordered" evidence="1">
    <location>
        <begin position="30"/>
        <end position="57"/>
    </location>
</feature>
<dbReference type="EMBL" id="GBRH01267768">
    <property type="protein sequence ID" value="JAD30127.1"/>
    <property type="molecule type" value="Transcribed_RNA"/>
</dbReference>
<accession>A0A0A8Z5M9</accession>
<name>A0A0A8Z5M9_ARUDO</name>
<reference evidence="2" key="1">
    <citation type="submission" date="2014-09" db="EMBL/GenBank/DDBJ databases">
        <authorList>
            <person name="Magalhaes I.L.F."/>
            <person name="Oliveira U."/>
            <person name="Santos F.R."/>
            <person name="Vidigal T.H.D.A."/>
            <person name="Brescovit A.D."/>
            <person name="Santos A.J."/>
        </authorList>
    </citation>
    <scope>NUCLEOTIDE SEQUENCE</scope>
    <source>
        <tissue evidence="2">Shoot tissue taken approximately 20 cm above the soil surface</tissue>
    </source>
</reference>
<evidence type="ECO:0000313" key="2">
    <source>
        <dbReference type="EMBL" id="JAD30127.1"/>
    </source>
</evidence>
<reference evidence="2" key="2">
    <citation type="journal article" date="2015" name="Data Brief">
        <title>Shoot transcriptome of the giant reed, Arundo donax.</title>
        <authorList>
            <person name="Barrero R.A."/>
            <person name="Guerrero F.D."/>
            <person name="Moolhuijzen P."/>
            <person name="Goolsby J.A."/>
            <person name="Tidwell J."/>
            <person name="Bellgard S.E."/>
            <person name="Bellgard M.I."/>
        </authorList>
    </citation>
    <scope>NUCLEOTIDE SEQUENCE</scope>
    <source>
        <tissue evidence="2">Shoot tissue taken approximately 20 cm above the soil surface</tissue>
    </source>
</reference>
<evidence type="ECO:0000256" key="1">
    <source>
        <dbReference type="SAM" id="MobiDB-lite"/>
    </source>
</evidence>
<dbReference type="AlphaFoldDB" id="A0A0A8Z5M9"/>
<proteinExistence type="predicted"/>